<dbReference type="PANTHER" id="PTHR42953:SF1">
    <property type="entry name" value="METAL-BINDING PROTEIN HI_0362-RELATED"/>
    <property type="match status" value="1"/>
</dbReference>
<keyword evidence="4 5" id="KW-0732">Signal</keyword>
<organism evidence="6 7">
    <name type="scientific">Acetobacter fallax</name>
    <dbReference type="NCBI Taxonomy" id="1737473"/>
    <lineage>
        <taxon>Bacteria</taxon>
        <taxon>Pseudomonadati</taxon>
        <taxon>Pseudomonadota</taxon>
        <taxon>Alphaproteobacteria</taxon>
        <taxon>Acetobacterales</taxon>
        <taxon>Acetobacteraceae</taxon>
        <taxon>Acetobacter</taxon>
    </lineage>
</organism>
<comment type="caution">
    <text evidence="6">The sequence shown here is derived from an EMBL/GenBank/DDBJ whole genome shotgun (WGS) entry which is preliminary data.</text>
</comment>
<feature type="chain" id="PRO_5047111089" evidence="5">
    <location>
        <begin position="26"/>
        <end position="298"/>
    </location>
</feature>
<dbReference type="InterPro" id="IPR050492">
    <property type="entry name" value="Bact_metal-bind_prot9"/>
</dbReference>
<reference evidence="6 7" key="1">
    <citation type="journal article" date="2020" name="Int. J. Syst. Evol. Microbiol.">
        <title>Novel acetic acid bacteria from cider fermentations: Acetobacter conturbans sp. nov. and Acetobacter fallax sp. nov.</title>
        <authorList>
            <person name="Sombolestani A.S."/>
            <person name="Cleenwerck I."/>
            <person name="Cnockaert M."/>
            <person name="Borremans W."/>
            <person name="Wieme A.D."/>
            <person name="De Vuyst L."/>
            <person name="Vandamme P."/>
        </authorList>
    </citation>
    <scope>NUCLEOTIDE SEQUENCE [LARGE SCALE GENOMIC DNA]</scope>
    <source>
        <strain evidence="6 7">LMG 1637</strain>
    </source>
</reference>
<protein>
    <submittedName>
        <fullName evidence="6">Metal ABC transporter substrate-binding protein</fullName>
    </submittedName>
</protein>
<evidence type="ECO:0000313" key="6">
    <source>
        <dbReference type="EMBL" id="NHO33454.1"/>
    </source>
</evidence>
<name>A0ABX0KAM6_9PROT</name>
<feature type="signal peptide" evidence="5">
    <location>
        <begin position="1"/>
        <end position="25"/>
    </location>
</feature>
<dbReference type="Proteomes" id="UP000615326">
    <property type="component" value="Unassembled WGS sequence"/>
</dbReference>
<comment type="subcellular location">
    <subcellularLocation>
        <location evidence="1">Cell envelope</location>
    </subcellularLocation>
</comment>
<evidence type="ECO:0000256" key="5">
    <source>
        <dbReference type="SAM" id="SignalP"/>
    </source>
</evidence>
<dbReference type="RefSeq" id="WP_173577973.1">
    <property type="nucleotide sequence ID" value="NZ_WOSW01000028.1"/>
</dbReference>
<dbReference type="EMBL" id="WOSW01000028">
    <property type="protein sequence ID" value="NHO33454.1"/>
    <property type="molecule type" value="Genomic_DNA"/>
</dbReference>
<dbReference type="PANTHER" id="PTHR42953">
    <property type="entry name" value="HIGH-AFFINITY ZINC UPTAKE SYSTEM PROTEIN ZNUA-RELATED"/>
    <property type="match status" value="1"/>
</dbReference>
<keyword evidence="2" id="KW-0813">Transport</keyword>
<evidence type="ECO:0000256" key="3">
    <source>
        <dbReference type="ARBA" id="ARBA00022723"/>
    </source>
</evidence>
<dbReference type="Gene3D" id="3.40.50.1980">
    <property type="entry name" value="Nitrogenase molybdenum iron protein domain"/>
    <property type="match status" value="1"/>
</dbReference>
<evidence type="ECO:0000256" key="2">
    <source>
        <dbReference type="ARBA" id="ARBA00022448"/>
    </source>
</evidence>
<evidence type="ECO:0000256" key="1">
    <source>
        <dbReference type="ARBA" id="ARBA00004196"/>
    </source>
</evidence>
<gene>
    <name evidence="6" type="ORF">GOB84_12950</name>
</gene>
<proteinExistence type="predicted"/>
<dbReference type="Pfam" id="PF01297">
    <property type="entry name" value="ZnuA"/>
    <property type="match status" value="1"/>
</dbReference>
<dbReference type="SUPFAM" id="SSF53807">
    <property type="entry name" value="Helical backbone' metal receptor"/>
    <property type="match status" value="1"/>
</dbReference>
<evidence type="ECO:0000313" key="7">
    <source>
        <dbReference type="Proteomes" id="UP000615326"/>
    </source>
</evidence>
<accession>A0ABX0KAM6</accession>
<keyword evidence="3" id="KW-0479">Metal-binding</keyword>
<keyword evidence="7" id="KW-1185">Reference proteome</keyword>
<evidence type="ECO:0000256" key="4">
    <source>
        <dbReference type="ARBA" id="ARBA00022729"/>
    </source>
</evidence>
<dbReference type="InterPro" id="IPR006127">
    <property type="entry name" value="ZnuA-like"/>
</dbReference>
<sequence length="298" mass="31774">MWLSRFVVRSLFFCVVMQAPVVARAEGVMPVVAAENVWGDVAAQIGGRDVSVTSIISSPDIDPHLFEPTPGTARAIAGAAIVIANGAGFDPWVDRLVLARPQDQGTRFIRVADVVGWRDGDNQHLWFDPDNVAKVAVAFAAALHGAGSGSGVDERVSSLGHDVVALDERIATMRRRFAGMRVSATEPLLGHLASALGLVMEDDAFQLAVMNDVEPGPAEVARFESGLRGGRLRVLIYNEQTVTPSASRLLGIAHQVGVPCVAVTETLPPGLHWQGWMTHILDSLEKALEQPVGAGRAQ</sequence>